<evidence type="ECO:0000256" key="2">
    <source>
        <dbReference type="ARBA" id="ARBA00022527"/>
    </source>
</evidence>
<dbReference type="PANTHER" id="PTHR39573">
    <property type="entry name" value="STRESS RESPONSE KINASE A"/>
    <property type="match status" value="1"/>
</dbReference>
<keyword evidence="6 11" id="KW-0547">Nucleotide-binding</keyword>
<evidence type="ECO:0000313" key="13">
    <source>
        <dbReference type="EMBL" id="MEX0468480.1"/>
    </source>
</evidence>
<dbReference type="RefSeq" id="WP_367958018.1">
    <property type="nucleotide sequence ID" value="NZ_JBAKFK010000001.1"/>
</dbReference>
<dbReference type="GO" id="GO:0004674">
    <property type="term" value="F:protein serine/threonine kinase activity"/>
    <property type="evidence" value="ECO:0007669"/>
    <property type="project" value="UniProtKB-KW"/>
</dbReference>
<evidence type="ECO:0000256" key="10">
    <source>
        <dbReference type="ARBA" id="ARBA00023016"/>
    </source>
</evidence>
<sequence>MSVDEPLDDTNSPSRPFADLGPVTLLAMLESIGLEPDGRLLELNSFENRVYQLGLEDQPPVIVKVYRPGRWPDAAIAEEHDFARALAAQEVPVVAPLDCQGASLHHHAGYRFAVYPRRGGHAPALDHPETLQWLGRLLGQLHNVGASDAFAHRPALDWHWMARQSRDNLLAEGWIPHHLEPAYRSVTEDLLTDIDAAFRRAASWQAIRLHGDFHPGNILWTDAGPHLVDLDDCLSGPAIQDLWMMLSGERAERTGQLSELLVGYEQFRDFDPRELHLLEALRTMRMMRYAAWLARRWQDPAFPAAFVWFDTPRYWEDHILALREQAAAMQEPPLCV</sequence>
<dbReference type="Pfam" id="PF01636">
    <property type="entry name" value="APH"/>
    <property type="match status" value="1"/>
</dbReference>
<feature type="site" description="ATP" evidence="11">
    <location>
        <position position="45"/>
    </location>
</feature>
<evidence type="ECO:0000256" key="11">
    <source>
        <dbReference type="HAMAP-Rule" id="MF_01497"/>
    </source>
</evidence>
<keyword evidence="8 11" id="KW-0067">ATP-binding</keyword>
<dbReference type="EMBL" id="JBAKFM010000001">
    <property type="protein sequence ID" value="MEX0468480.1"/>
    <property type="molecule type" value="Genomic_DNA"/>
</dbReference>
<comment type="subcellular location">
    <subcellularLocation>
        <location evidence="11">Cytoplasm</location>
    </subcellularLocation>
</comment>
<comment type="subunit">
    <text evidence="11">Monomer.</text>
</comment>
<organism evidence="13 14">
    <name type="scientific">Spiribacter pallidus</name>
    <dbReference type="NCBI Taxonomy" id="1987936"/>
    <lineage>
        <taxon>Bacteria</taxon>
        <taxon>Pseudomonadati</taxon>
        <taxon>Pseudomonadota</taxon>
        <taxon>Gammaproteobacteria</taxon>
        <taxon>Chromatiales</taxon>
        <taxon>Ectothiorhodospiraceae</taxon>
        <taxon>Spiribacter</taxon>
    </lineage>
</organism>
<accession>A0ABV3TA20</accession>
<dbReference type="SUPFAM" id="SSF56112">
    <property type="entry name" value="Protein kinase-like (PK-like)"/>
    <property type="match status" value="1"/>
</dbReference>
<evidence type="ECO:0000256" key="3">
    <source>
        <dbReference type="ARBA" id="ARBA00022553"/>
    </source>
</evidence>
<feature type="domain" description="Aminoglycoside phosphotransferase" evidence="12">
    <location>
        <begin position="44"/>
        <end position="276"/>
    </location>
</feature>
<dbReference type="Gene3D" id="1.20.1270.170">
    <property type="match status" value="1"/>
</dbReference>
<evidence type="ECO:0000256" key="6">
    <source>
        <dbReference type="ARBA" id="ARBA00022741"/>
    </source>
</evidence>
<dbReference type="Gene3D" id="3.30.200.70">
    <property type="match status" value="1"/>
</dbReference>
<evidence type="ECO:0000259" key="12">
    <source>
        <dbReference type="Pfam" id="PF01636"/>
    </source>
</evidence>
<dbReference type="HAMAP" id="MF_01497">
    <property type="entry name" value="SrkA_kinase"/>
    <property type="match status" value="1"/>
</dbReference>
<dbReference type="InterPro" id="IPR032882">
    <property type="entry name" value="SrkA/RdoA"/>
</dbReference>
<comment type="cofactor">
    <cofactor evidence="11">
        <name>Mg(2+)</name>
        <dbReference type="ChEBI" id="CHEBI:18420"/>
    </cofactor>
</comment>
<keyword evidence="10 11" id="KW-0346">Stress response</keyword>
<keyword evidence="5 11" id="KW-0479">Metal-binding</keyword>
<comment type="catalytic activity">
    <reaction evidence="11">
        <text>L-threonyl-[protein] + ATP = O-phospho-L-threonyl-[protein] + ADP + H(+)</text>
        <dbReference type="Rhea" id="RHEA:46608"/>
        <dbReference type="Rhea" id="RHEA-COMP:11060"/>
        <dbReference type="Rhea" id="RHEA-COMP:11605"/>
        <dbReference type="ChEBI" id="CHEBI:15378"/>
        <dbReference type="ChEBI" id="CHEBI:30013"/>
        <dbReference type="ChEBI" id="CHEBI:30616"/>
        <dbReference type="ChEBI" id="CHEBI:61977"/>
        <dbReference type="ChEBI" id="CHEBI:456216"/>
        <dbReference type="EC" id="2.7.11.1"/>
    </reaction>
</comment>
<keyword evidence="1 11" id="KW-0963">Cytoplasm</keyword>
<dbReference type="Gene3D" id="1.10.510.10">
    <property type="entry name" value="Transferase(Phosphotransferase) domain 1"/>
    <property type="match status" value="1"/>
</dbReference>
<feature type="binding site" evidence="11">
    <location>
        <position position="229"/>
    </location>
    <ligand>
        <name>Mg(2+)</name>
        <dbReference type="ChEBI" id="CHEBI:18420"/>
    </ligand>
</feature>
<evidence type="ECO:0000256" key="5">
    <source>
        <dbReference type="ARBA" id="ARBA00022723"/>
    </source>
</evidence>
<dbReference type="PANTHER" id="PTHR39573:SF1">
    <property type="entry name" value="STRESS RESPONSE KINASE A"/>
    <property type="match status" value="1"/>
</dbReference>
<keyword evidence="2 11" id="KW-0723">Serine/threonine-protein kinase</keyword>
<keyword evidence="7 11" id="KW-0418">Kinase</keyword>
<protein>
    <recommendedName>
        <fullName evidence="11">Stress response kinase A</fullName>
        <ecNumber evidence="11">2.7.11.1</ecNumber>
    </recommendedName>
    <alternativeName>
        <fullName evidence="11">Serine/threonine-protein kinase SrkA</fullName>
    </alternativeName>
</protein>
<dbReference type="EC" id="2.7.11.1" evidence="11"/>
<name>A0ABV3TA20_9GAMM</name>
<feature type="binding site" evidence="11">
    <location>
        <position position="217"/>
    </location>
    <ligand>
        <name>Mg(2+)</name>
        <dbReference type="ChEBI" id="CHEBI:18420"/>
    </ligand>
</feature>
<keyword evidence="4 11" id="KW-0808">Transferase</keyword>
<dbReference type="NCBIfam" id="NF008738">
    <property type="entry name" value="PRK11768.1"/>
    <property type="match status" value="1"/>
</dbReference>
<evidence type="ECO:0000256" key="9">
    <source>
        <dbReference type="ARBA" id="ARBA00022842"/>
    </source>
</evidence>
<evidence type="ECO:0000256" key="4">
    <source>
        <dbReference type="ARBA" id="ARBA00022679"/>
    </source>
</evidence>
<comment type="catalytic activity">
    <reaction evidence="11">
        <text>L-seryl-[protein] + ATP = O-phospho-L-seryl-[protein] + ADP + H(+)</text>
        <dbReference type="Rhea" id="RHEA:17989"/>
        <dbReference type="Rhea" id="RHEA-COMP:9863"/>
        <dbReference type="Rhea" id="RHEA-COMP:11604"/>
        <dbReference type="ChEBI" id="CHEBI:15378"/>
        <dbReference type="ChEBI" id="CHEBI:29999"/>
        <dbReference type="ChEBI" id="CHEBI:30616"/>
        <dbReference type="ChEBI" id="CHEBI:83421"/>
        <dbReference type="ChEBI" id="CHEBI:456216"/>
        <dbReference type="EC" id="2.7.11.1"/>
    </reaction>
</comment>
<dbReference type="InterPro" id="IPR011009">
    <property type="entry name" value="Kinase-like_dom_sf"/>
</dbReference>
<dbReference type="Proteomes" id="UP001556709">
    <property type="component" value="Unassembled WGS sequence"/>
</dbReference>
<evidence type="ECO:0000256" key="8">
    <source>
        <dbReference type="ARBA" id="ARBA00022840"/>
    </source>
</evidence>
<evidence type="ECO:0000313" key="14">
    <source>
        <dbReference type="Proteomes" id="UP001556709"/>
    </source>
</evidence>
<keyword evidence="14" id="KW-1185">Reference proteome</keyword>
<feature type="active site" description="Proton acceptor" evidence="11">
    <location>
        <position position="212"/>
    </location>
</feature>
<keyword evidence="3 11" id="KW-0597">Phosphoprotein</keyword>
<keyword evidence="9 11" id="KW-0460">Magnesium</keyword>
<gene>
    <name evidence="11" type="primary">srkA</name>
    <name evidence="13" type="ORF">V6X73_01840</name>
</gene>
<comment type="function">
    <text evidence="11">A protein kinase that phosphorylates Ser and Thr residues. Probably acts to suppress the effects of stress linked to accumulation of reactive oxygen species. Probably involved in the extracytoplasmic stress response.</text>
</comment>
<dbReference type="InterPro" id="IPR002575">
    <property type="entry name" value="Aminoglycoside_PTrfase"/>
</dbReference>
<reference evidence="13 14" key="1">
    <citation type="submission" date="2024-02" db="EMBL/GenBank/DDBJ databases">
        <title>New especies of Spiribacter isolated from saline water.</title>
        <authorList>
            <person name="Leon M.J."/>
            <person name="De La Haba R."/>
            <person name="Sanchez-Porro C."/>
            <person name="Ventosa A."/>
        </authorList>
    </citation>
    <scope>NUCLEOTIDE SEQUENCE [LARGE SCALE GENOMIC DNA]</scope>
    <source>
        <strain evidence="14">ag22IC6-390</strain>
    </source>
</reference>
<comment type="caution">
    <text evidence="13">The sequence shown here is derived from an EMBL/GenBank/DDBJ whole genome shotgun (WGS) entry which is preliminary data.</text>
</comment>
<proteinExistence type="inferred from homology"/>
<evidence type="ECO:0000256" key="7">
    <source>
        <dbReference type="ARBA" id="ARBA00022777"/>
    </source>
</evidence>
<comment type="similarity">
    <text evidence="11">Belongs to the SrkA/RdoA protein kinase family.</text>
</comment>
<evidence type="ECO:0000256" key="1">
    <source>
        <dbReference type="ARBA" id="ARBA00022490"/>
    </source>
</evidence>
<feature type="active site" evidence="11">
    <location>
        <position position="229"/>
    </location>
</feature>